<keyword evidence="2" id="KW-1185">Reference proteome</keyword>
<proteinExistence type="predicted"/>
<protein>
    <submittedName>
        <fullName evidence="1">Uncharacterized protein</fullName>
    </submittedName>
</protein>
<accession>A0AC60NYC6</accession>
<comment type="caution">
    <text evidence="1">The sequence shown here is derived from an EMBL/GenBank/DDBJ whole genome shotgun (WGS) entry which is preliminary data.</text>
</comment>
<gene>
    <name evidence="1" type="ORF">HPB47_010705</name>
</gene>
<organism evidence="1 2">
    <name type="scientific">Ixodes persulcatus</name>
    <name type="common">Taiga tick</name>
    <dbReference type="NCBI Taxonomy" id="34615"/>
    <lineage>
        <taxon>Eukaryota</taxon>
        <taxon>Metazoa</taxon>
        <taxon>Ecdysozoa</taxon>
        <taxon>Arthropoda</taxon>
        <taxon>Chelicerata</taxon>
        <taxon>Arachnida</taxon>
        <taxon>Acari</taxon>
        <taxon>Parasitiformes</taxon>
        <taxon>Ixodida</taxon>
        <taxon>Ixodoidea</taxon>
        <taxon>Ixodidae</taxon>
        <taxon>Ixodinae</taxon>
        <taxon>Ixodes</taxon>
    </lineage>
</organism>
<name>A0AC60NYC6_IXOPE</name>
<evidence type="ECO:0000313" key="1">
    <source>
        <dbReference type="EMBL" id="KAG0412149.1"/>
    </source>
</evidence>
<dbReference type="EMBL" id="JABSTQ010011370">
    <property type="protein sequence ID" value="KAG0412149.1"/>
    <property type="molecule type" value="Genomic_DNA"/>
</dbReference>
<evidence type="ECO:0000313" key="2">
    <source>
        <dbReference type="Proteomes" id="UP000805193"/>
    </source>
</evidence>
<sequence length="200" mass="20768">MAQVALSACDPAAVLACGEVSWACRHCGTLRSLGPPPASIADMPPPPLPPLNPLLALVVRGDVNRTWDGSLCERVLRGAAPHGASPLEPSEWWLHPSTVVDGDRAWPLAVVMVAGSATILGSVLLLVLSRNKRWQPVRAPPGHPGLPSALLPTKGILVGAEVPTTGSYDNSGFAEGGHGASLLRQLQPPPLAGYRPLAHA</sequence>
<dbReference type="Proteomes" id="UP000805193">
    <property type="component" value="Unassembled WGS sequence"/>
</dbReference>
<reference evidence="1 2" key="1">
    <citation type="journal article" date="2020" name="Cell">
        <title>Large-Scale Comparative Analyses of Tick Genomes Elucidate Their Genetic Diversity and Vector Capacities.</title>
        <authorList>
            <consortium name="Tick Genome and Microbiome Consortium (TIGMIC)"/>
            <person name="Jia N."/>
            <person name="Wang J."/>
            <person name="Shi W."/>
            <person name="Du L."/>
            <person name="Sun Y."/>
            <person name="Zhan W."/>
            <person name="Jiang J.F."/>
            <person name="Wang Q."/>
            <person name="Zhang B."/>
            <person name="Ji P."/>
            <person name="Bell-Sakyi L."/>
            <person name="Cui X.M."/>
            <person name="Yuan T.T."/>
            <person name="Jiang B.G."/>
            <person name="Yang W.F."/>
            <person name="Lam T.T."/>
            <person name="Chang Q.C."/>
            <person name="Ding S.J."/>
            <person name="Wang X.J."/>
            <person name="Zhu J.G."/>
            <person name="Ruan X.D."/>
            <person name="Zhao L."/>
            <person name="Wei J.T."/>
            <person name="Ye R.Z."/>
            <person name="Que T.C."/>
            <person name="Du C.H."/>
            <person name="Zhou Y.H."/>
            <person name="Cheng J.X."/>
            <person name="Dai P.F."/>
            <person name="Guo W.B."/>
            <person name="Han X.H."/>
            <person name="Huang E.J."/>
            <person name="Li L.F."/>
            <person name="Wei W."/>
            <person name="Gao Y.C."/>
            <person name="Liu J.Z."/>
            <person name="Shao H.Z."/>
            <person name="Wang X."/>
            <person name="Wang C.C."/>
            <person name="Yang T.C."/>
            <person name="Huo Q.B."/>
            <person name="Li W."/>
            <person name="Chen H.Y."/>
            <person name="Chen S.E."/>
            <person name="Zhou L.G."/>
            <person name="Ni X.B."/>
            <person name="Tian J.H."/>
            <person name="Sheng Y."/>
            <person name="Liu T."/>
            <person name="Pan Y.S."/>
            <person name="Xia L.Y."/>
            <person name="Li J."/>
            <person name="Zhao F."/>
            <person name="Cao W.C."/>
        </authorList>
    </citation>
    <scope>NUCLEOTIDE SEQUENCE [LARGE SCALE GENOMIC DNA]</scope>
    <source>
        <strain evidence="1">Iper-2018</strain>
    </source>
</reference>